<evidence type="ECO:0000313" key="5">
    <source>
        <dbReference type="EMBL" id="PZP50446.1"/>
    </source>
</evidence>
<dbReference type="PROSITE" id="PS51904">
    <property type="entry name" value="GLYCOSYL_HYDROL_F25_2"/>
    <property type="match status" value="1"/>
</dbReference>
<feature type="transmembrane region" description="Helical" evidence="4">
    <location>
        <begin position="21"/>
        <end position="41"/>
    </location>
</feature>
<accession>A0A2W5GX80</accession>
<dbReference type="SUPFAM" id="SSF51445">
    <property type="entry name" value="(Trans)glycosidases"/>
    <property type="match status" value="1"/>
</dbReference>
<dbReference type="InterPro" id="IPR018077">
    <property type="entry name" value="Glyco_hydro_fam25_subgr"/>
</dbReference>
<dbReference type="Pfam" id="PF01183">
    <property type="entry name" value="Glyco_hydro_25"/>
    <property type="match status" value="1"/>
</dbReference>
<organism evidence="5 6">
    <name type="scientific">Pseudopedobacter saltans</name>
    <dbReference type="NCBI Taxonomy" id="151895"/>
    <lineage>
        <taxon>Bacteria</taxon>
        <taxon>Pseudomonadati</taxon>
        <taxon>Bacteroidota</taxon>
        <taxon>Sphingobacteriia</taxon>
        <taxon>Sphingobacteriales</taxon>
        <taxon>Sphingobacteriaceae</taxon>
        <taxon>Pseudopedobacter</taxon>
    </lineage>
</organism>
<sequence>MSTSSNKYKKKPKTKYSKWEKWSRIAYILPLALGLIIFLLLRKACNEKKEDGQFESYTAFHIKIPKGYDIHGIDVSYFQENFSWQTLKKAEEKDTKIGFVFIKATEGITRQDKMFKSNWLNAKKVKITRGAYHYFISSRDGEKQAKNFIANVQLEEGDLPPVLDIERVQNTSKGQMQKEVKAWIKTIEAHYGVKPILYTFISFYKDYLGSDFDEYPLWIAHYQKHTLPRINRSWLFWQHDEKGQIKGIKSKLDFNVFNGDSTDFRNLLLR</sequence>
<evidence type="ECO:0000256" key="3">
    <source>
        <dbReference type="ARBA" id="ARBA00023295"/>
    </source>
</evidence>
<dbReference type="InterPro" id="IPR002053">
    <property type="entry name" value="Glyco_hydro_25"/>
</dbReference>
<evidence type="ECO:0000256" key="1">
    <source>
        <dbReference type="ARBA" id="ARBA00010646"/>
    </source>
</evidence>
<comment type="similarity">
    <text evidence="1">Belongs to the glycosyl hydrolase 25 family.</text>
</comment>
<name>A0A2W5GX80_9SPHI</name>
<protein>
    <submittedName>
        <fullName evidence="5">Glycoside hydrolase</fullName>
    </submittedName>
</protein>
<keyword evidence="3" id="KW-0326">Glycosidase</keyword>
<gene>
    <name evidence="5" type="ORF">DI598_05550</name>
</gene>
<dbReference type="PANTHER" id="PTHR34135:SF2">
    <property type="entry name" value="LYSOZYME"/>
    <property type="match status" value="1"/>
</dbReference>
<keyword evidence="4" id="KW-0812">Transmembrane</keyword>
<evidence type="ECO:0000256" key="2">
    <source>
        <dbReference type="ARBA" id="ARBA00022801"/>
    </source>
</evidence>
<keyword evidence="4" id="KW-1133">Transmembrane helix</keyword>
<reference evidence="5 6" key="1">
    <citation type="submission" date="2017-11" db="EMBL/GenBank/DDBJ databases">
        <title>Infants hospitalized years apart are colonized by the same room-sourced microbial strains.</title>
        <authorList>
            <person name="Brooks B."/>
            <person name="Olm M.R."/>
            <person name="Firek B.A."/>
            <person name="Baker R."/>
            <person name="Thomas B.C."/>
            <person name="Morowitz M.J."/>
            <person name="Banfield J.F."/>
        </authorList>
    </citation>
    <scope>NUCLEOTIDE SEQUENCE [LARGE SCALE GENOMIC DNA]</scope>
    <source>
        <strain evidence="5">S2_009_000_R2_76</strain>
    </source>
</reference>
<comment type="caution">
    <text evidence="5">The sequence shown here is derived from an EMBL/GenBank/DDBJ whole genome shotgun (WGS) entry which is preliminary data.</text>
</comment>
<dbReference type="InterPro" id="IPR017853">
    <property type="entry name" value="GH"/>
</dbReference>
<dbReference type="GO" id="GO:0016998">
    <property type="term" value="P:cell wall macromolecule catabolic process"/>
    <property type="evidence" value="ECO:0007669"/>
    <property type="project" value="InterPro"/>
</dbReference>
<proteinExistence type="inferred from homology"/>
<keyword evidence="2 5" id="KW-0378">Hydrolase</keyword>
<dbReference type="EMBL" id="QFOI01000067">
    <property type="protein sequence ID" value="PZP50446.1"/>
    <property type="molecule type" value="Genomic_DNA"/>
</dbReference>
<evidence type="ECO:0000256" key="4">
    <source>
        <dbReference type="SAM" id="Phobius"/>
    </source>
</evidence>
<dbReference type="Proteomes" id="UP000249645">
    <property type="component" value="Unassembled WGS sequence"/>
</dbReference>
<dbReference type="GO" id="GO:0016052">
    <property type="term" value="P:carbohydrate catabolic process"/>
    <property type="evidence" value="ECO:0007669"/>
    <property type="project" value="TreeGrafter"/>
</dbReference>
<dbReference type="GO" id="GO:0003796">
    <property type="term" value="F:lysozyme activity"/>
    <property type="evidence" value="ECO:0007669"/>
    <property type="project" value="InterPro"/>
</dbReference>
<dbReference type="GO" id="GO:0009253">
    <property type="term" value="P:peptidoglycan catabolic process"/>
    <property type="evidence" value="ECO:0007669"/>
    <property type="project" value="InterPro"/>
</dbReference>
<dbReference type="AlphaFoldDB" id="A0A2W5GX80"/>
<dbReference type="Gene3D" id="3.20.20.80">
    <property type="entry name" value="Glycosidases"/>
    <property type="match status" value="1"/>
</dbReference>
<keyword evidence="4" id="KW-0472">Membrane</keyword>
<evidence type="ECO:0000313" key="6">
    <source>
        <dbReference type="Proteomes" id="UP000249645"/>
    </source>
</evidence>
<dbReference type="SMART" id="SM00641">
    <property type="entry name" value="Glyco_25"/>
    <property type="match status" value="1"/>
</dbReference>
<dbReference type="PANTHER" id="PTHR34135">
    <property type="entry name" value="LYSOZYME"/>
    <property type="match status" value="1"/>
</dbReference>